<dbReference type="Pfam" id="PF08808">
    <property type="entry name" value="RES"/>
    <property type="match status" value="1"/>
</dbReference>
<proteinExistence type="predicted"/>
<gene>
    <name evidence="2" type="ORF">GNZ21_00910</name>
</gene>
<comment type="caution">
    <text evidence="2">The sequence shown here is derived from an EMBL/GenBank/DDBJ whole genome shotgun (WGS) entry which is preliminary data.</text>
</comment>
<dbReference type="AlphaFoldDB" id="A0A7K1UEZ2"/>
<organism evidence="2 3">
    <name type="scientific">Nesterenkonia alkaliphila</name>
    <dbReference type="NCBI Taxonomy" id="1463631"/>
    <lineage>
        <taxon>Bacteria</taxon>
        <taxon>Bacillati</taxon>
        <taxon>Actinomycetota</taxon>
        <taxon>Actinomycetes</taxon>
        <taxon>Micrococcales</taxon>
        <taxon>Micrococcaceae</taxon>
        <taxon>Nesterenkonia</taxon>
    </lineage>
</organism>
<keyword evidence="3" id="KW-1185">Reference proteome</keyword>
<dbReference type="EMBL" id="WRPM01000007">
    <property type="protein sequence ID" value="MVT24936.1"/>
    <property type="molecule type" value="Genomic_DNA"/>
</dbReference>
<accession>A0A7K1UEZ2</accession>
<evidence type="ECO:0000313" key="3">
    <source>
        <dbReference type="Proteomes" id="UP000460157"/>
    </source>
</evidence>
<dbReference type="Proteomes" id="UP000460157">
    <property type="component" value="Unassembled WGS sequence"/>
</dbReference>
<feature type="domain" description="RES" evidence="1">
    <location>
        <begin position="43"/>
        <end position="179"/>
    </location>
</feature>
<reference evidence="2 3" key="1">
    <citation type="submission" date="2019-12" db="EMBL/GenBank/DDBJ databases">
        <title>Nesterenkonia muleiensis sp. nov., a novel actinobacterium isolated from sap of Populus euphratica.</title>
        <authorList>
            <person name="Wang R."/>
        </authorList>
    </citation>
    <scope>NUCLEOTIDE SEQUENCE [LARGE SCALE GENOMIC DNA]</scope>
    <source>
        <strain evidence="2 3">F10</strain>
    </source>
</reference>
<name>A0A7K1UEZ2_9MICC</name>
<evidence type="ECO:0000259" key="1">
    <source>
        <dbReference type="SMART" id="SM00953"/>
    </source>
</evidence>
<protein>
    <submittedName>
        <fullName evidence="2">RES domain-containing protein</fullName>
    </submittedName>
</protein>
<evidence type="ECO:0000313" key="2">
    <source>
        <dbReference type="EMBL" id="MVT24936.1"/>
    </source>
</evidence>
<dbReference type="InterPro" id="IPR014914">
    <property type="entry name" value="RES_dom"/>
</dbReference>
<sequence>MVSWPVPGPDFSPLVEIIEPGTVLFRVHRDRFPDGRRNDGTTPNPGFGRSARFSFFGDPAIPVLYAAQTPEAAVYETILHSQEPGSVVVPVAWRHMVLSAIEVQAPIRTAAFHGAGLRRLGLCARQMTDTPKAAYPYTVQWAEVAWRAGLAGVSYMSRQFNSAKAHCLFGDCLNQASLMPVKHHPEARLFQTEDDAAWLAELARDVRVVLRRPDFSG</sequence>
<dbReference type="SMART" id="SM00953">
    <property type="entry name" value="RES"/>
    <property type="match status" value="1"/>
</dbReference>